<accession>A0A8E4RFX7</accession>
<keyword evidence="2" id="KW-1185">Reference proteome</keyword>
<name>A0A8E4RFX7_9CAUD</name>
<protein>
    <submittedName>
        <fullName evidence="1">Uncharacterized protein</fullName>
    </submittedName>
</protein>
<dbReference type="Proteomes" id="UP000683418">
    <property type="component" value="Segment"/>
</dbReference>
<evidence type="ECO:0000313" key="1">
    <source>
        <dbReference type="EMBL" id="QPI17669.1"/>
    </source>
</evidence>
<reference evidence="1 2" key="1">
    <citation type="submission" date="2020-09" db="EMBL/GenBank/DDBJ databases">
        <authorList>
            <person name="Feng X."/>
            <person name="Yan W."/>
            <person name="Jiao N."/>
            <person name="Zhang R."/>
        </authorList>
    </citation>
    <scope>NUCLEOTIDE SEQUENCE [LARGE SCALE GENOMIC DNA]</scope>
</reference>
<organism evidence="1 2">
    <name type="scientific">Alteromonas phage vB_AmeP_R8W</name>
    <dbReference type="NCBI Taxonomy" id="2774152"/>
    <lineage>
        <taxon>Viruses</taxon>
        <taxon>Duplodnaviria</taxon>
        <taxon>Heunggongvirae</taxon>
        <taxon>Uroviricota</taxon>
        <taxon>Caudoviricetes</taxon>
        <taxon>Autographivirales</taxon>
        <taxon>Foturvirus</taxon>
        <taxon>Foturvirus R8W</taxon>
    </lineage>
</organism>
<proteinExistence type="predicted"/>
<sequence length="70" mass="7880">MSKIKYIADAIRGSKVELFSSRDTVDEAFEFAKSIAKAHDMPEGQMTTAIMVYHNTLIELIAKEVENEES</sequence>
<evidence type="ECO:0000313" key="2">
    <source>
        <dbReference type="Proteomes" id="UP000683418"/>
    </source>
</evidence>
<dbReference type="EMBL" id="MW043865">
    <property type="protein sequence ID" value="QPI17669.1"/>
    <property type="molecule type" value="Genomic_DNA"/>
</dbReference>
<gene>
    <name evidence="1" type="ORF">vBAmePR8F_gp09</name>
</gene>